<reference evidence="6 7" key="1">
    <citation type="submission" date="2019-09" db="EMBL/GenBank/DDBJ databases">
        <title>Bird 10,000 Genomes (B10K) Project - Family phase.</title>
        <authorList>
            <person name="Zhang G."/>
        </authorList>
    </citation>
    <scope>NUCLEOTIDE SEQUENCE [LARGE SCALE GENOMIC DNA]</scope>
    <source>
        <strain evidence="6">OUT-0055</strain>
        <tissue evidence="6">Blood</tissue>
    </source>
</reference>
<organism evidence="6 7">
    <name type="scientific">Atlantisia rogersi</name>
    <name type="common">Inaccessible Island rail</name>
    <dbReference type="NCBI Taxonomy" id="2478892"/>
    <lineage>
        <taxon>Eukaryota</taxon>
        <taxon>Metazoa</taxon>
        <taxon>Chordata</taxon>
        <taxon>Craniata</taxon>
        <taxon>Vertebrata</taxon>
        <taxon>Euteleostomi</taxon>
        <taxon>Archelosauria</taxon>
        <taxon>Archosauria</taxon>
        <taxon>Dinosauria</taxon>
        <taxon>Saurischia</taxon>
        <taxon>Theropoda</taxon>
        <taxon>Coelurosauria</taxon>
        <taxon>Aves</taxon>
        <taxon>Neognathae</taxon>
        <taxon>Neoaves</taxon>
        <taxon>Gruiformes</taxon>
        <taxon>Rallidae</taxon>
        <taxon>Atlantisia</taxon>
    </lineage>
</organism>
<dbReference type="PANTHER" id="PTHR28080:SF1">
    <property type="entry name" value="PEROXISOMAL BIOGENESIS FACTOR 3"/>
    <property type="match status" value="1"/>
</dbReference>
<evidence type="ECO:0000313" key="6">
    <source>
        <dbReference type="EMBL" id="NXV74911.1"/>
    </source>
</evidence>
<keyword evidence="7" id="KW-1185">Reference proteome</keyword>
<dbReference type="EMBL" id="VZUJ01067427">
    <property type="protein sequence ID" value="NXV74911.1"/>
    <property type="molecule type" value="Genomic_DNA"/>
</dbReference>
<evidence type="ECO:0000256" key="1">
    <source>
        <dbReference type="ARBA" id="ARBA00011494"/>
    </source>
</evidence>
<evidence type="ECO:0000256" key="5">
    <source>
        <dbReference type="ARBA" id="ARBA00029630"/>
    </source>
</evidence>
<protein>
    <recommendedName>
        <fullName evidence="2">Peroxisomal biogenesis factor 3</fullName>
    </recommendedName>
    <alternativeName>
        <fullName evidence="5">Peroxisomal assembly protein PEX3</fullName>
    </alternativeName>
</protein>
<feature type="non-terminal residue" evidence="6">
    <location>
        <position position="1"/>
    </location>
</feature>
<evidence type="ECO:0000256" key="4">
    <source>
        <dbReference type="ARBA" id="ARBA00025338"/>
    </source>
</evidence>
<sequence length="224" mass="25395">LSVGVYLLGKYGQKKIREIQEREAAEYIAQARRQYHFESNQRTCNMTVLSMLPTLRDALMHQLNSESLTSLLKNRPANKLEIWEDLKIISFTRSIVAVYSTCMLVVLLRVQLNIIGGYIYLDNAALCKNGTTPLAPPEVQQQYLSSIQHLLGDGLTELITIVKQAVHKVFGSISLKHTLSLLELEQKLKDIRKAVERKDSEQTAPYSPLCHYLMPDEENPLAAQ</sequence>
<gene>
    <name evidence="6" type="primary">Pex3</name>
    <name evidence="6" type="ORF">ATLROG_R08958</name>
</gene>
<comment type="subunit">
    <text evidence="1">Interacts with PEX19.</text>
</comment>
<dbReference type="InterPro" id="IPR006966">
    <property type="entry name" value="Peroxin-3"/>
</dbReference>
<dbReference type="OrthoDB" id="45930at2759"/>
<accession>A0A7L3WFL9</accession>
<name>A0A7L3WFL9_9GRUI</name>
<evidence type="ECO:0000256" key="2">
    <source>
        <dbReference type="ARBA" id="ARBA00014294"/>
    </source>
</evidence>
<evidence type="ECO:0000313" key="7">
    <source>
        <dbReference type="Proteomes" id="UP000518911"/>
    </source>
</evidence>
<comment type="function">
    <text evidence="4">Involved in peroxisome biosynthesis and integrity. Assembles membrane vesicles before the matrix proteins are translocated. As a docking factor for PEX19, is necessary for the import of peroxisomal membrane proteins in the peroxisomes.</text>
</comment>
<evidence type="ECO:0000256" key="3">
    <source>
        <dbReference type="ARBA" id="ARBA00022593"/>
    </source>
</evidence>
<dbReference type="GO" id="GO:0045046">
    <property type="term" value="P:protein import into peroxisome membrane"/>
    <property type="evidence" value="ECO:0007669"/>
    <property type="project" value="TreeGrafter"/>
</dbReference>
<dbReference type="Proteomes" id="UP000518911">
    <property type="component" value="Unassembled WGS sequence"/>
</dbReference>
<dbReference type="Pfam" id="PF04882">
    <property type="entry name" value="Peroxin-3"/>
    <property type="match status" value="1"/>
</dbReference>
<dbReference type="PANTHER" id="PTHR28080">
    <property type="entry name" value="PEROXISOMAL BIOGENESIS FACTOR 3"/>
    <property type="match status" value="1"/>
</dbReference>
<dbReference type="AlphaFoldDB" id="A0A7L3WFL9"/>
<comment type="caution">
    <text evidence="6">The sequence shown here is derived from an EMBL/GenBank/DDBJ whole genome shotgun (WGS) entry which is preliminary data.</text>
</comment>
<dbReference type="GO" id="GO:0005778">
    <property type="term" value="C:peroxisomal membrane"/>
    <property type="evidence" value="ECO:0007669"/>
    <property type="project" value="InterPro"/>
</dbReference>
<proteinExistence type="predicted"/>
<dbReference type="GO" id="GO:0030674">
    <property type="term" value="F:protein-macromolecule adaptor activity"/>
    <property type="evidence" value="ECO:0007669"/>
    <property type="project" value="TreeGrafter"/>
</dbReference>
<feature type="non-terminal residue" evidence="6">
    <location>
        <position position="224"/>
    </location>
</feature>
<keyword evidence="3" id="KW-0962">Peroxisome biogenesis</keyword>